<comment type="caution">
    <text evidence="1">The sequence shown here is derived from an EMBL/GenBank/DDBJ whole genome shotgun (WGS) entry which is preliminary data.</text>
</comment>
<keyword evidence="2" id="KW-1185">Reference proteome</keyword>
<proteinExistence type="predicted"/>
<gene>
    <name evidence="1" type="ORF">P775_15860</name>
</gene>
<dbReference type="Proteomes" id="UP000231259">
    <property type="component" value="Unassembled WGS sequence"/>
</dbReference>
<name>A0A2G8RCB8_9RHOB</name>
<dbReference type="EMBL" id="AWWI01000108">
    <property type="protein sequence ID" value="PIL19187.1"/>
    <property type="molecule type" value="Genomic_DNA"/>
</dbReference>
<evidence type="ECO:0000313" key="1">
    <source>
        <dbReference type="EMBL" id="PIL19187.1"/>
    </source>
</evidence>
<sequence length="41" mass="4614">MTAVCDLLYEINVLPAITNLVRITWHVSGKAWPFMGFSFTA</sequence>
<accession>A0A2G8RCB8</accession>
<reference evidence="1 2" key="1">
    <citation type="submission" date="2013-09" db="EMBL/GenBank/DDBJ databases">
        <title>Genome sequencing of Phaeobacter antarcticus sp. nov. SM1211.</title>
        <authorList>
            <person name="Zhang X.-Y."/>
            <person name="Liu C."/>
            <person name="Chen X.-L."/>
            <person name="Xie B.-B."/>
            <person name="Qin Q.-L."/>
            <person name="Rong J.-C."/>
            <person name="Zhang Y.-Z."/>
        </authorList>
    </citation>
    <scope>NUCLEOTIDE SEQUENCE [LARGE SCALE GENOMIC DNA]</scope>
    <source>
        <strain evidence="1 2">SM1211</strain>
    </source>
</reference>
<dbReference type="AlphaFoldDB" id="A0A2G8RCB8"/>
<organism evidence="1 2">
    <name type="scientific">Puniceibacterium antarcticum</name>
    <dbReference type="NCBI Taxonomy" id="1206336"/>
    <lineage>
        <taxon>Bacteria</taxon>
        <taxon>Pseudomonadati</taxon>
        <taxon>Pseudomonadota</taxon>
        <taxon>Alphaproteobacteria</taxon>
        <taxon>Rhodobacterales</taxon>
        <taxon>Paracoccaceae</taxon>
        <taxon>Puniceibacterium</taxon>
    </lineage>
</organism>
<protein>
    <submittedName>
        <fullName evidence="1">Uncharacterized protein</fullName>
    </submittedName>
</protein>
<evidence type="ECO:0000313" key="2">
    <source>
        <dbReference type="Proteomes" id="UP000231259"/>
    </source>
</evidence>